<keyword evidence="6 9" id="KW-0418">Kinase</keyword>
<dbReference type="EC" id="2.7.4.8" evidence="2 9"/>
<dbReference type="InterPro" id="IPR008145">
    <property type="entry name" value="GK/Ca_channel_bsu"/>
</dbReference>
<dbReference type="NCBIfam" id="TIGR03263">
    <property type="entry name" value="guanyl_kin"/>
    <property type="match status" value="1"/>
</dbReference>
<protein>
    <recommendedName>
        <fullName evidence="3 9">Guanylate kinase</fullName>
        <ecNumber evidence="2 9">2.7.4.8</ecNumber>
    </recommendedName>
    <alternativeName>
        <fullName evidence="8 9">GMP kinase</fullName>
    </alternativeName>
</protein>
<dbReference type="GO" id="GO:0004385">
    <property type="term" value="F:GMP kinase activity"/>
    <property type="evidence" value="ECO:0007669"/>
    <property type="project" value="UniProtKB-UniRule"/>
</dbReference>
<evidence type="ECO:0000256" key="5">
    <source>
        <dbReference type="ARBA" id="ARBA00022741"/>
    </source>
</evidence>
<keyword evidence="12" id="KW-1185">Reference proteome</keyword>
<dbReference type="OrthoDB" id="9808150at2"/>
<dbReference type="KEGG" id="gpi:GPICK_10360"/>
<dbReference type="InterPro" id="IPR008144">
    <property type="entry name" value="Guanylate_kin-like_dom"/>
</dbReference>
<dbReference type="STRING" id="345632.GPICK_10360"/>
<dbReference type="PANTHER" id="PTHR23117">
    <property type="entry name" value="GUANYLATE KINASE-RELATED"/>
    <property type="match status" value="1"/>
</dbReference>
<keyword evidence="7 9" id="KW-0067">ATP-binding</keyword>
<evidence type="ECO:0000313" key="11">
    <source>
        <dbReference type="EMBL" id="AJE03699.1"/>
    </source>
</evidence>
<evidence type="ECO:0000256" key="1">
    <source>
        <dbReference type="ARBA" id="ARBA00005790"/>
    </source>
</evidence>
<dbReference type="Pfam" id="PF00625">
    <property type="entry name" value="Guanylate_kin"/>
    <property type="match status" value="1"/>
</dbReference>
<dbReference type="HOGENOM" id="CLU_001715_1_2_7"/>
<keyword evidence="4 9" id="KW-0808">Transferase</keyword>
<accession>A0A0B5BEX1</accession>
<sequence>MNREGVIFIISAPSGAGKTTLCKEIIDIFPTLRHSVSYTTRTPRPGEIHGKDYFFVSLEEFRRMVAADEFAEWAEVHGNCYGTAIRTLEESRASGIDIILDIDIQGARQLKERYQGGVYIFILPPSYEELRRRLNGRSSDSDEVISRRIGAAAGEIRESRWYDYIIVNDQFPRAVEELKSIVTAERCRASRVLEAVTEMFAIE</sequence>
<dbReference type="SUPFAM" id="SSF52540">
    <property type="entry name" value="P-loop containing nucleoside triphosphate hydrolases"/>
    <property type="match status" value="1"/>
</dbReference>
<feature type="domain" description="Guanylate kinase-like" evidence="10">
    <location>
        <begin position="5"/>
        <end position="183"/>
    </location>
</feature>
<evidence type="ECO:0000256" key="8">
    <source>
        <dbReference type="ARBA" id="ARBA00030128"/>
    </source>
</evidence>
<dbReference type="InterPro" id="IPR017665">
    <property type="entry name" value="Guanylate_kinase"/>
</dbReference>
<evidence type="ECO:0000256" key="6">
    <source>
        <dbReference type="ARBA" id="ARBA00022777"/>
    </source>
</evidence>
<dbReference type="GO" id="GO:0005524">
    <property type="term" value="F:ATP binding"/>
    <property type="evidence" value="ECO:0007669"/>
    <property type="project" value="UniProtKB-UniRule"/>
</dbReference>
<gene>
    <name evidence="9" type="primary">gmk</name>
    <name evidence="11" type="ORF">GPICK_10360</name>
</gene>
<evidence type="ECO:0000313" key="12">
    <source>
        <dbReference type="Proteomes" id="UP000057609"/>
    </source>
</evidence>
<dbReference type="FunFam" id="3.30.63.10:FF:000002">
    <property type="entry name" value="Guanylate kinase 1"/>
    <property type="match status" value="1"/>
</dbReference>
<evidence type="ECO:0000256" key="4">
    <source>
        <dbReference type="ARBA" id="ARBA00022679"/>
    </source>
</evidence>
<dbReference type="PROSITE" id="PS00856">
    <property type="entry name" value="GUANYLATE_KINASE_1"/>
    <property type="match status" value="1"/>
</dbReference>
<comment type="similarity">
    <text evidence="1 9">Belongs to the guanylate kinase family.</text>
</comment>
<dbReference type="InterPro" id="IPR027417">
    <property type="entry name" value="P-loop_NTPase"/>
</dbReference>
<evidence type="ECO:0000259" key="10">
    <source>
        <dbReference type="PROSITE" id="PS50052"/>
    </source>
</evidence>
<dbReference type="AlphaFoldDB" id="A0A0B5BEX1"/>
<evidence type="ECO:0000256" key="9">
    <source>
        <dbReference type="HAMAP-Rule" id="MF_00328"/>
    </source>
</evidence>
<dbReference type="EMBL" id="CP009788">
    <property type="protein sequence ID" value="AJE03699.1"/>
    <property type="molecule type" value="Genomic_DNA"/>
</dbReference>
<dbReference type="Gene3D" id="3.40.50.300">
    <property type="entry name" value="P-loop containing nucleotide triphosphate hydrolases"/>
    <property type="match status" value="1"/>
</dbReference>
<name>A0A0B5BEX1_9BACT</name>
<dbReference type="Proteomes" id="UP000057609">
    <property type="component" value="Chromosome"/>
</dbReference>
<reference evidence="11 12" key="1">
    <citation type="journal article" date="2015" name="Genome Announc.">
        <title>Complete Genome of Geobacter pickeringii G13T, a Metal-Reducing Isolate from Sedimentary Kaolin Deposits.</title>
        <authorList>
            <person name="Badalamenti J.P."/>
            <person name="Bond D.R."/>
        </authorList>
    </citation>
    <scope>NUCLEOTIDE SEQUENCE [LARGE SCALE GENOMIC DNA]</scope>
    <source>
        <strain evidence="11 12">G13</strain>
    </source>
</reference>
<feature type="binding site" evidence="9">
    <location>
        <begin position="12"/>
        <end position="19"/>
    </location>
    <ligand>
        <name>ATP</name>
        <dbReference type="ChEBI" id="CHEBI:30616"/>
    </ligand>
</feature>
<dbReference type="PROSITE" id="PS50052">
    <property type="entry name" value="GUANYLATE_KINASE_2"/>
    <property type="match status" value="1"/>
</dbReference>
<keyword evidence="9" id="KW-0963">Cytoplasm</keyword>
<keyword evidence="5 9" id="KW-0547">Nucleotide-binding</keyword>
<dbReference type="GO" id="GO:0005829">
    <property type="term" value="C:cytosol"/>
    <property type="evidence" value="ECO:0007669"/>
    <property type="project" value="TreeGrafter"/>
</dbReference>
<comment type="catalytic activity">
    <reaction evidence="9">
        <text>GMP + ATP = GDP + ADP</text>
        <dbReference type="Rhea" id="RHEA:20780"/>
        <dbReference type="ChEBI" id="CHEBI:30616"/>
        <dbReference type="ChEBI" id="CHEBI:58115"/>
        <dbReference type="ChEBI" id="CHEBI:58189"/>
        <dbReference type="ChEBI" id="CHEBI:456216"/>
        <dbReference type="EC" id="2.7.4.8"/>
    </reaction>
</comment>
<evidence type="ECO:0000256" key="7">
    <source>
        <dbReference type="ARBA" id="ARBA00022840"/>
    </source>
</evidence>
<comment type="function">
    <text evidence="9">Essential for recycling GMP and indirectly, cGMP.</text>
</comment>
<dbReference type="SMART" id="SM00072">
    <property type="entry name" value="GuKc"/>
    <property type="match status" value="1"/>
</dbReference>
<organism evidence="11 12">
    <name type="scientific">Geobacter pickeringii</name>
    <dbReference type="NCBI Taxonomy" id="345632"/>
    <lineage>
        <taxon>Bacteria</taxon>
        <taxon>Pseudomonadati</taxon>
        <taxon>Thermodesulfobacteriota</taxon>
        <taxon>Desulfuromonadia</taxon>
        <taxon>Geobacterales</taxon>
        <taxon>Geobacteraceae</taxon>
        <taxon>Geobacter</taxon>
    </lineage>
</organism>
<evidence type="ECO:0000256" key="3">
    <source>
        <dbReference type="ARBA" id="ARBA00016296"/>
    </source>
</evidence>
<dbReference type="Gene3D" id="3.30.63.10">
    <property type="entry name" value="Guanylate Kinase phosphate binding domain"/>
    <property type="match status" value="1"/>
</dbReference>
<dbReference type="InterPro" id="IPR020590">
    <property type="entry name" value="Guanylate_kinase_CS"/>
</dbReference>
<dbReference type="HAMAP" id="MF_00328">
    <property type="entry name" value="Guanylate_kinase"/>
    <property type="match status" value="1"/>
</dbReference>
<dbReference type="CDD" id="cd00071">
    <property type="entry name" value="GMPK"/>
    <property type="match status" value="1"/>
</dbReference>
<proteinExistence type="inferred from homology"/>
<dbReference type="PANTHER" id="PTHR23117:SF13">
    <property type="entry name" value="GUANYLATE KINASE"/>
    <property type="match status" value="1"/>
</dbReference>
<evidence type="ECO:0000256" key="2">
    <source>
        <dbReference type="ARBA" id="ARBA00012961"/>
    </source>
</evidence>
<comment type="subcellular location">
    <subcellularLocation>
        <location evidence="9">Cytoplasm</location>
    </subcellularLocation>
</comment>
<dbReference type="RefSeq" id="WP_039742908.1">
    <property type="nucleotide sequence ID" value="NZ_CP009788.1"/>
</dbReference>